<dbReference type="Pfam" id="PF07494">
    <property type="entry name" value="Reg_prop"/>
    <property type="match status" value="1"/>
</dbReference>
<dbReference type="RefSeq" id="WP_343334334.1">
    <property type="nucleotide sequence ID" value="NZ_JAPOHD010000030.1"/>
</dbReference>
<evidence type="ECO:0000313" key="1">
    <source>
        <dbReference type="EMBL" id="MCY1722004.1"/>
    </source>
</evidence>
<evidence type="ECO:0000313" key="2">
    <source>
        <dbReference type="Proteomes" id="UP001145087"/>
    </source>
</evidence>
<sequence>MKAGNKIVLIIVLILQTLLAFSNSERLKFSHYTNEDGLPSSYVKSITQDQYGFIWLATRSSVCRFDGNVFKTFQAYDKEGLAYDIWCNKFYITTDSVLIAQTTENKYYTFDFELEHFDPFAQINNLGVVSGLEVSNDGIWIFGEDKLHFLDKRTNEIVDGKEKINFSFLNEYTQILNLKEKDEHVVALTNTNSLFILNKRNNQQREFTLPNDLVAENVTIFYLDSHNNVWIGEVSKGLYRINLANGFSTRFSSKQTGKNRLLHNLVHSINEDLLGRVWLVRLCTYTK</sequence>
<dbReference type="InterPro" id="IPR015943">
    <property type="entry name" value="WD40/YVTN_repeat-like_dom_sf"/>
</dbReference>
<dbReference type="Proteomes" id="UP001145087">
    <property type="component" value="Unassembled WGS sequence"/>
</dbReference>
<keyword evidence="2" id="KW-1185">Reference proteome</keyword>
<name>A0A9X3F7I3_9BACT</name>
<dbReference type="AlphaFoldDB" id="A0A9X3F7I3"/>
<reference evidence="1" key="1">
    <citation type="submission" date="2022-11" db="EMBL/GenBank/DDBJ databases">
        <title>Marilongibacter aestuarii gen. nov., sp. nov., isolated from tidal flat sediment.</title>
        <authorList>
            <person name="Jiayan W."/>
        </authorList>
    </citation>
    <scope>NUCLEOTIDE SEQUENCE</scope>
    <source>
        <strain evidence="1">Z1-6</strain>
    </source>
</reference>
<proteinExistence type="predicted"/>
<dbReference type="EMBL" id="JAPOHD010000030">
    <property type="protein sequence ID" value="MCY1722004.1"/>
    <property type="molecule type" value="Genomic_DNA"/>
</dbReference>
<organism evidence="1 2">
    <name type="scientific">Draconibacterium aestuarii</name>
    <dbReference type="NCBI Taxonomy" id="2998507"/>
    <lineage>
        <taxon>Bacteria</taxon>
        <taxon>Pseudomonadati</taxon>
        <taxon>Bacteroidota</taxon>
        <taxon>Bacteroidia</taxon>
        <taxon>Marinilabiliales</taxon>
        <taxon>Prolixibacteraceae</taxon>
        <taxon>Draconibacterium</taxon>
    </lineage>
</organism>
<dbReference type="Gene3D" id="2.130.10.10">
    <property type="entry name" value="YVTN repeat-like/Quinoprotein amine dehydrogenase"/>
    <property type="match status" value="1"/>
</dbReference>
<dbReference type="InterPro" id="IPR011110">
    <property type="entry name" value="Reg_prop"/>
</dbReference>
<comment type="caution">
    <text evidence="1">The sequence shown here is derived from an EMBL/GenBank/DDBJ whole genome shotgun (WGS) entry which is preliminary data.</text>
</comment>
<evidence type="ECO:0008006" key="3">
    <source>
        <dbReference type="Google" id="ProtNLM"/>
    </source>
</evidence>
<gene>
    <name evidence="1" type="ORF">OU798_16740</name>
</gene>
<accession>A0A9X3F7I3</accession>
<dbReference type="SUPFAM" id="SSF63829">
    <property type="entry name" value="Calcium-dependent phosphotriesterase"/>
    <property type="match status" value="1"/>
</dbReference>
<protein>
    <recommendedName>
        <fullName evidence="3">Hybrid sensor histidine kinase/response regulator</fullName>
    </recommendedName>
</protein>